<protein>
    <submittedName>
        <fullName evidence="1">1-acyl-sn-glycerol-3-phosphate acyltransferase</fullName>
    </submittedName>
</protein>
<dbReference type="EMBL" id="CP087977">
    <property type="protein sequence ID" value="UUZ44919.1"/>
    <property type="molecule type" value="Genomic_DNA"/>
</dbReference>
<keyword evidence="1" id="KW-0012">Acyltransferase</keyword>
<gene>
    <name evidence="1" type="ORF">LP422_00505</name>
</gene>
<dbReference type="Proteomes" id="UP001059663">
    <property type="component" value="Chromosome"/>
</dbReference>
<keyword evidence="1" id="KW-0808">Transferase</keyword>
<organism evidence="1 2">
    <name type="scientific">Janibacter limosus</name>
    <dbReference type="NCBI Taxonomy" id="53458"/>
    <lineage>
        <taxon>Bacteria</taxon>
        <taxon>Bacillati</taxon>
        <taxon>Actinomycetota</taxon>
        <taxon>Actinomycetes</taxon>
        <taxon>Micrococcales</taxon>
        <taxon>Intrasporangiaceae</taxon>
        <taxon>Janibacter</taxon>
    </lineage>
</organism>
<accession>A0AC61U4G1</accession>
<proteinExistence type="predicted"/>
<name>A0AC61U4G1_9MICO</name>
<sequence length="445" mass="49434">MGRAIALGATEIHVLQVGRIEQPLSAPTNPLDVGLVAFEIARRHRFVEEIAEVPDSVRLHVLPSGVDRTPTASLRGPASVAKVEDRMARAFGRDQRLPRGDHAMRISSLPSLGAPPLWLRMVLQGLYPLFGIVMSLVLLLITPFLLLLWPRDRHLSILRCLFLTVYVMWEDIGPVVECWYLRLRSPRGTSPTRDEDHFALIKQALHNVLFTAKRVVGFHVEIEGELTVGRPGHPLVVISRHAGPADSLAIVRLLASTAGRVPRVILADAMLWDPGIAMVLQRVGSYFVPSRSGAGDDRTKGVADLAATLSAKDALLIFPEGRNWTRDRHEDRVRDLRAKGEADRLATAVARPWVLEARSRGVAAIREHAPDADVLVIAHTGLDMISGPAAVIRNVPFRNRLLIRGRTYRSEDVPTDPDEVADWLEARWGEVNYWVDNRISGRDHL</sequence>
<evidence type="ECO:0000313" key="1">
    <source>
        <dbReference type="EMBL" id="UUZ44919.1"/>
    </source>
</evidence>
<reference evidence="1" key="1">
    <citation type="submission" date="2021-11" db="EMBL/GenBank/DDBJ databases">
        <title>Study of the species diversity of bacterial strains isolated from a unique natural object - Shulgan-Tash cave (Bashkiria).</title>
        <authorList>
            <person name="Sazanova A.L."/>
            <person name="Chirak E.R."/>
            <person name="Safronova V.I."/>
        </authorList>
    </citation>
    <scope>NUCLEOTIDE SEQUENCE</scope>
    <source>
        <strain evidence="1">P1</strain>
    </source>
</reference>
<evidence type="ECO:0000313" key="2">
    <source>
        <dbReference type="Proteomes" id="UP001059663"/>
    </source>
</evidence>